<reference evidence="1 2" key="1">
    <citation type="journal article" date="2015" name="Genome Announc.">
        <title>Thirty-Two Complete Genome Assemblies of Nine Yersinia Species, Including Y. pestis, Y. pseudotuberculosis, and Y. enterocolitica.</title>
        <authorList>
            <person name="Johnson S.L."/>
            <person name="Daligault H.E."/>
            <person name="Davenport K.W."/>
            <person name="Jaissle J."/>
            <person name="Frey K.G."/>
            <person name="Ladner J.T."/>
            <person name="Broomall S.M."/>
            <person name="Bishop-Lilly K.A."/>
            <person name="Bruce D.C."/>
            <person name="Coyne S.R."/>
            <person name="Gibbons H.S."/>
            <person name="Lo C.C."/>
            <person name="Munk A.C."/>
            <person name="Rosenzweig C.N."/>
            <person name="Koroleva G.I."/>
            <person name="Palacios G.F."/>
            <person name="Redden C.L."/>
            <person name="Xu Y."/>
            <person name="Minogue T.D."/>
            <person name="Chain P.S."/>
        </authorList>
    </citation>
    <scope>NUCLEOTIDE SEQUENCE [LARGE SCALE GENOMIC DNA]</scope>
    <source>
        <strain evidence="1 2">Y231</strain>
    </source>
</reference>
<dbReference type="Proteomes" id="UP000031883">
    <property type="component" value="Chromosome"/>
</dbReference>
<name>A0ABM5STN4_9GAMM</name>
<sequence>MDGFFASDINNIFELSVFHSSAVHEYLSAVLFQRKCKNCISLSWVLVVRDFFHPRHGFIVL</sequence>
<keyword evidence="2" id="KW-1185">Reference proteome</keyword>
<protein>
    <submittedName>
        <fullName evidence="1">Uncharacterized protein</fullName>
    </submittedName>
</protein>
<organism evidence="1 2">
    <name type="scientific">Yersinia rochesterensis</name>
    <dbReference type="NCBI Taxonomy" id="1604335"/>
    <lineage>
        <taxon>Bacteria</taxon>
        <taxon>Pseudomonadati</taxon>
        <taxon>Pseudomonadota</taxon>
        <taxon>Gammaproteobacteria</taxon>
        <taxon>Enterobacterales</taxon>
        <taxon>Yersiniaceae</taxon>
        <taxon>Yersinia</taxon>
    </lineage>
</organism>
<accession>A0ABM5STN4</accession>
<evidence type="ECO:0000313" key="2">
    <source>
        <dbReference type="Proteomes" id="UP000031883"/>
    </source>
</evidence>
<gene>
    <name evidence="1" type="ORF">CH54_3301</name>
</gene>
<evidence type="ECO:0000313" key="1">
    <source>
        <dbReference type="EMBL" id="AJJ37873.1"/>
    </source>
</evidence>
<dbReference type="EMBL" id="CP009997">
    <property type="protein sequence ID" value="AJJ37873.1"/>
    <property type="molecule type" value="Genomic_DNA"/>
</dbReference>
<proteinExistence type="predicted"/>